<dbReference type="GO" id="GO:0032991">
    <property type="term" value="C:protein-containing complex"/>
    <property type="evidence" value="ECO:0007669"/>
    <property type="project" value="UniProtKB-ARBA"/>
</dbReference>
<dbReference type="Gene3D" id="2.30.30.100">
    <property type="match status" value="1"/>
</dbReference>
<gene>
    <name evidence="2" type="ORF">CANARDRAFT_200983</name>
</gene>
<feature type="domain" description="Sm" evidence="1">
    <location>
        <begin position="27"/>
        <end position="68"/>
    </location>
</feature>
<accession>A0A1E4SXS1</accession>
<dbReference type="Proteomes" id="UP000094801">
    <property type="component" value="Unassembled WGS sequence"/>
</dbReference>
<name>A0A1E4SXS1_9ASCO</name>
<dbReference type="InterPro" id="IPR010920">
    <property type="entry name" value="LSM_dom_sf"/>
</dbReference>
<dbReference type="Pfam" id="PF01423">
    <property type="entry name" value="LSM"/>
    <property type="match status" value="1"/>
</dbReference>
<dbReference type="InterPro" id="IPR001163">
    <property type="entry name" value="Sm_dom_euk/arc"/>
</dbReference>
<dbReference type="SUPFAM" id="SSF50182">
    <property type="entry name" value="Sm-like ribonucleoproteins"/>
    <property type="match status" value="1"/>
</dbReference>
<dbReference type="OrthoDB" id="368909at2759"/>
<dbReference type="EMBL" id="KV453857">
    <property type="protein sequence ID" value="ODV84291.1"/>
    <property type="molecule type" value="Genomic_DNA"/>
</dbReference>
<keyword evidence="3" id="KW-1185">Reference proteome</keyword>
<sequence>MSSSSLSSSADVLHPIDLISLPYKLHITDGRILSGILISIDDQSNLLVSNVLETNGDITRELGLVSVPKSTISKIYVDDNEWNKNIRYRVKKQSNE</sequence>
<evidence type="ECO:0000259" key="1">
    <source>
        <dbReference type="Pfam" id="PF01423"/>
    </source>
</evidence>
<proteinExistence type="predicted"/>
<evidence type="ECO:0000313" key="3">
    <source>
        <dbReference type="Proteomes" id="UP000094801"/>
    </source>
</evidence>
<organism evidence="2 3">
    <name type="scientific">[Candida] arabinofermentans NRRL YB-2248</name>
    <dbReference type="NCBI Taxonomy" id="983967"/>
    <lineage>
        <taxon>Eukaryota</taxon>
        <taxon>Fungi</taxon>
        <taxon>Dikarya</taxon>
        <taxon>Ascomycota</taxon>
        <taxon>Saccharomycotina</taxon>
        <taxon>Pichiomycetes</taxon>
        <taxon>Pichiales</taxon>
        <taxon>Pichiaceae</taxon>
        <taxon>Ogataea</taxon>
        <taxon>Ogataea/Candida clade</taxon>
    </lineage>
</organism>
<dbReference type="STRING" id="983967.A0A1E4SXS1"/>
<evidence type="ECO:0000313" key="2">
    <source>
        <dbReference type="EMBL" id="ODV84291.1"/>
    </source>
</evidence>
<reference evidence="3" key="1">
    <citation type="submission" date="2016-04" db="EMBL/GenBank/DDBJ databases">
        <title>Comparative genomics of biotechnologically important yeasts.</title>
        <authorList>
            <consortium name="DOE Joint Genome Institute"/>
            <person name="Riley R."/>
            <person name="Haridas S."/>
            <person name="Wolfe K.H."/>
            <person name="Lopes M.R."/>
            <person name="Hittinger C.T."/>
            <person name="Goker M."/>
            <person name="Salamov A."/>
            <person name="Wisecaver J."/>
            <person name="Long T.M."/>
            <person name="Aerts A.L."/>
            <person name="Barry K."/>
            <person name="Choi C."/>
            <person name="Clum A."/>
            <person name="Coughlan A.Y."/>
            <person name="Deshpande S."/>
            <person name="Douglass A.P."/>
            <person name="Hanson S.J."/>
            <person name="Klenk H.-P."/>
            <person name="Labutti K."/>
            <person name="Lapidus A."/>
            <person name="Lindquist E."/>
            <person name="Lipzen A."/>
            <person name="Meier-Kolthoff J.P."/>
            <person name="Ohm R.A."/>
            <person name="Otillar R.P."/>
            <person name="Pangilinan J."/>
            <person name="Peng Y."/>
            <person name="Rokas A."/>
            <person name="Rosa C.A."/>
            <person name="Scheuner C."/>
            <person name="Sibirny A.A."/>
            <person name="Slot J.C."/>
            <person name="Stielow J.B."/>
            <person name="Sun H."/>
            <person name="Kurtzman C.P."/>
            <person name="Blackwell M."/>
            <person name="Grigoriev I.V."/>
            <person name="Jeffries T.W."/>
        </authorList>
    </citation>
    <scope>NUCLEOTIDE SEQUENCE [LARGE SCALE GENOMIC DNA]</scope>
    <source>
        <strain evidence="3">NRRL YB-2248</strain>
    </source>
</reference>
<dbReference type="AlphaFoldDB" id="A0A1E4SXS1"/>
<protein>
    <recommendedName>
        <fullName evidence="1">Sm domain-containing protein</fullName>
    </recommendedName>
</protein>